<feature type="repeat" description="PPR" evidence="2">
    <location>
        <begin position="518"/>
        <end position="552"/>
    </location>
</feature>
<comment type="caution">
    <text evidence="3">The sequence shown here is derived from an EMBL/GenBank/DDBJ whole genome shotgun (WGS) entry which is preliminary data.</text>
</comment>
<dbReference type="FunFam" id="1.25.40.10:FF:000344">
    <property type="entry name" value="Pentatricopeptide repeat-containing protein"/>
    <property type="match status" value="1"/>
</dbReference>
<dbReference type="NCBIfam" id="TIGR00756">
    <property type="entry name" value="PPR"/>
    <property type="match status" value="5"/>
</dbReference>
<dbReference type="Gene3D" id="1.25.40.10">
    <property type="entry name" value="Tetratricopeptide repeat domain"/>
    <property type="match status" value="5"/>
</dbReference>
<evidence type="ECO:0008006" key="5">
    <source>
        <dbReference type="Google" id="ProtNLM"/>
    </source>
</evidence>
<proteinExistence type="predicted"/>
<feature type="repeat" description="PPR" evidence="2">
    <location>
        <begin position="416"/>
        <end position="450"/>
    </location>
</feature>
<dbReference type="AlphaFoldDB" id="A0A8T2RRD7"/>
<gene>
    <name evidence="3" type="ORF">KP509_25G027600</name>
</gene>
<reference evidence="3" key="1">
    <citation type="submission" date="2021-08" db="EMBL/GenBank/DDBJ databases">
        <title>WGS assembly of Ceratopteris richardii.</title>
        <authorList>
            <person name="Marchant D.B."/>
            <person name="Chen G."/>
            <person name="Jenkins J."/>
            <person name="Shu S."/>
            <person name="Leebens-Mack J."/>
            <person name="Grimwood J."/>
            <person name="Schmutz J."/>
            <person name="Soltis P."/>
            <person name="Soltis D."/>
            <person name="Chen Z.-H."/>
        </authorList>
    </citation>
    <scope>NUCLEOTIDE SEQUENCE</scope>
    <source>
        <strain evidence="3">Whitten #5841</strain>
        <tissue evidence="3">Leaf</tissue>
    </source>
</reference>
<dbReference type="GO" id="GO:0003723">
    <property type="term" value="F:RNA binding"/>
    <property type="evidence" value="ECO:0007669"/>
    <property type="project" value="InterPro"/>
</dbReference>
<protein>
    <recommendedName>
        <fullName evidence="5">Pentatricopeptide repeat-containing protein</fullName>
    </recommendedName>
</protein>
<evidence type="ECO:0000256" key="1">
    <source>
        <dbReference type="ARBA" id="ARBA00022737"/>
    </source>
</evidence>
<dbReference type="PROSITE" id="PS51375">
    <property type="entry name" value="PPR"/>
    <property type="match status" value="6"/>
</dbReference>
<dbReference type="GO" id="GO:0009451">
    <property type="term" value="P:RNA modification"/>
    <property type="evidence" value="ECO:0007669"/>
    <property type="project" value="InterPro"/>
</dbReference>
<keyword evidence="4" id="KW-1185">Reference proteome</keyword>
<sequence>MSDCVGGISFFTLASHTKQQYEMDKETQEDATFMEVLKHQTQFSENLLRLLKVCVQQEDLAKGCILHAIFLKCGLPSRRISIANSLINLYAKSGRVARAQQVFDELLIRDVISWTALISGFANHGFSGEALRCFDIMKHHGPPPNAVTFCCMLKICGNTKDLRRGEEVHSEIITNGLLIQSFTLGGALVDMYVKCGALLQAKCVFENLPSHNVVSWTALITGFCEHKHGEEALECLQQMKHEGLSPNAVTFACILKVCGSLAALDKGMELHANIIKTGFLETDYVLGNTLLDMYCKCGYLEKAQQIFDELAFWDVVTWNMLITGYIRLGYDEKALICFADMKNEGFAPNTVTFSLILKACASIGAPELGRELHSEIDRKGLLNHGNGLVNALIDMYAKCGIFTKARQVFDKLLDRDAVSWNTLIAGYCHQSQGEEALDCFEIMQQEGVSPDSVTFLCALKACGITGATIKGIETHVEVVRRGNIPLDNSLENAVVDMYTKCGLLTNAREVFNNLAVRNSITWTSMIAGYCDHGYYEQALMYFEQMGCAGVSPDVVTLTCVLKACSRIMGASKAWTCYESLRKSCGIVPTIEHCTCIVQLFCLAGHYDKMIDVVNESPSSHMMASCFSLLSACRKQENAQLASFAFDYARSWVFKDPN</sequence>
<dbReference type="Pfam" id="PF01535">
    <property type="entry name" value="PPR"/>
    <property type="match status" value="3"/>
</dbReference>
<dbReference type="FunFam" id="1.25.40.10:FF:000031">
    <property type="entry name" value="Pentatricopeptide repeat-containing protein mitochondrial"/>
    <property type="match status" value="1"/>
</dbReference>
<dbReference type="FunFam" id="1.25.40.10:FF:000073">
    <property type="entry name" value="Pentatricopeptide repeat-containing protein chloroplastic"/>
    <property type="match status" value="1"/>
</dbReference>
<dbReference type="GO" id="GO:0048731">
    <property type="term" value="P:system development"/>
    <property type="evidence" value="ECO:0007669"/>
    <property type="project" value="UniProtKB-ARBA"/>
</dbReference>
<keyword evidence="1" id="KW-0677">Repeat</keyword>
<dbReference type="EMBL" id="CM035430">
    <property type="protein sequence ID" value="KAH7298125.1"/>
    <property type="molecule type" value="Genomic_DNA"/>
</dbReference>
<accession>A0A8T2RRD7</accession>
<name>A0A8T2RRD7_CERRI</name>
<organism evidence="3 4">
    <name type="scientific">Ceratopteris richardii</name>
    <name type="common">Triangle waterfern</name>
    <dbReference type="NCBI Taxonomy" id="49495"/>
    <lineage>
        <taxon>Eukaryota</taxon>
        <taxon>Viridiplantae</taxon>
        <taxon>Streptophyta</taxon>
        <taxon>Embryophyta</taxon>
        <taxon>Tracheophyta</taxon>
        <taxon>Polypodiopsida</taxon>
        <taxon>Polypodiidae</taxon>
        <taxon>Polypodiales</taxon>
        <taxon>Pteridineae</taxon>
        <taxon>Pteridaceae</taxon>
        <taxon>Parkerioideae</taxon>
        <taxon>Ceratopteris</taxon>
    </lineage>
</organism>
<evidence type="ECO:0000313" key="4">
    <source>
        <dbReference type="Proteomes" id="UP000825935"/>
    </source>
</evidence>
<dbReference type="PANTHER" id="PTHR47926">
    <property type="entry name" value="PENTATRICOPEPTIDE REPEAT-CONTAINING PROTEIN"/>
    <property type="match status" value="1"/>
</dbReference>
<dbReference type="FunFam" id="1.25.40.10:FF:000158">
    <property type="entry name" value="pentatricopeptide repeat-containing protein At2g33680"/>
    <property type="match status" value="1"/>
</dbReference>
<dbReference type="OrthoDB" id="185373at2759"/>
<dbReference type="InterPro" id="IPR046960">
    <property type="entry name" value="PPR_At4g14850-like_plant"/>
</dbReference>
<evidence type="ECO:0000313" key="3">
    <source>
        <dbReference type="EMBL" id="KAH7298125.1"/>
    </source>
</evidence>
<dbReference type="InterPro" id="IPR002885">
    <property type="entry name" value="PPR_rpt"/>
</dbReference>
<feature type="repeat" description="PPR" evidence="2">
    <location>
        <begin position="314"/>
        <end position="348"/>
    </location>
</feature>
<dbReference type="InterPro" id="IPR011990">
    <property type="entry name" value="TPR-like_helical_dom_sf"/>
</dbReference>
<feature type="repeat" description="PPR" evidence="2">
    <location>
        <begin position="110"/>
        <end position="144"/>
    </location>
</feature>
<dbReference type="Proteomes" id="UP000825935">
    <property type="component" value="Chromosome 25"/>
</dbReference>
<dbReference type="Pfam" id="PF13041">
    <property type="entry name" value="PPR_2"/>
    <property type="match status" value="5"/>
</dbReference>
<evidence type="ECO:0000256" key="2">
    <source>
        <dbReference type="PROSITE-ProRule" id="PRU00708"/>
    </source>
</evidence>
<feature type="repeat" description="PPR" evidence="2">
    <location>
        <begin position="349"/>
        <end position="383"/>
    </location>
</feature>
<feature type="repeat" description="PPR" evidence="2">
    <location>
        <begin position="212"/>
        <end position="246"/>
    </location>
</feature>